<proteinExistence type="predicted"/>
<evidence type="ECO:0000313" key="2">
    <source>
        <dbReference type="Proteomes" id="UP000031512"/>
    </source>
</evidence>
<dbReference type="KEGG" id="beq:BEWA_020870"/>
<organism evidence="1 2">
    <name type="scientific">Theileria equi strain WA</name>
    <dbReference type="NCBI Taxonomy" id="1537102"/>
    <lineage>
        <taxon>Eukaryota</taxon>
        <taxon>Sar</taxon>
        <taxon>Alveolata</taxon>
        <taxon>Apicomplexa</taxon>
        <taxon>Aconoidasida</taxon>
        <taxon>Piroplasmida</taxon>
        <taxon>Theileriidae</taxon>
        <taxon>Theileria</taxon>
    </lineage>
</organism>
<dbReference type="GeneID" id="15807346"/>
<sequence>MGGSHSKPQVTIKLSYKPINDPITYPEDSKLITVTRSFYPTGSTQDFYRYTHKWDGKYRLAEIQDDTGVKIQRINEYGQNVASVAAYYWKHDKTGPGQKPSKVLLVEVVQKGGKKYSYYAKNAAGYSPPWHSVVKDTNETYKDEFLETYLDEQNCKHSHAVTIDLTKSNSKQGNRYCCPAHSPKGTSGRISVEEVQVRCREHSGSVSYYKHSVNTSGGVRVAAIKYYTVGVKRKRINIPDLNLPTKQSVSVSVFYSDDGGKDPVLIYVESTGGQDVKSWYQKGNDGSISSNDNEEWTQVGLDITLDKLTKPIDCGDSNFIKLVEVLQKAGCSGLQECVRTIDPAHLGQNGVQQELAPGQPGARGHSSGGIRAIFQKILDTIKSHPAEIGGVLGGLATGGVVTGVTVCKMFSLPLVVVETLPSGILSCWYTGMLGS</sequence>
<dbReference type="VEuPathDB" id="PiroplasmaDB:BEWA_020870"/>
<gene>
    <name evidence="1" type="ORF">BEWA_020870</name>
</gene>
<keyword evidence="2" id="KW-1185">Reference proteome</keyword>
<dbReference type="STRING" id="1537102.L0AUK9"/>
<dbReference type="AlphaFoldDB" id="L0AUK9"/>
<dbReference type="RefSeq" id="XP_004828906.1">
    <property type="nucleotide sequence ID" value="XM_004828849.1"/>
</dbReference>
<evidence type="ECO:0000313" key="1">
    <source>
        <dbReference type="EMBL" id="AFZ79240.1"/>
    </source>
</evidence>
<name>L0AUK9_THEEQ</name>
<dbReference type="EMBL" id="CP001669">
    <property type="protein sequence ID" value="AFZ79240.1"/>
    <property type="molecule type" value="Genomic_DNA"/>
</dbReference>
<accession>L0AUK9</accession>
<reference evidence="1 2" key="1">
    <citation type="journal article" date="2012" name="BMC Genomics">
        <title>Comparative genomic analysis and phylogenetic position of Theileria equi.</title>
        <authorList>
            <person name="Kappmeyer L.S."/>
            <person name="Thiagarajan M."/>
            <person name="Herndon D.R."/>
            <person name="Ramsay J.D."/>
            <person name="Caler E."/>
            <person name="Djikeng A."/>
            <person name="Gillespie J.J."/>
            <person name="Lau A.O."/>
            <person name="Roalson E.H."/>
            <person name="Silva J.C."/>
            <person name="Silva M.G."/>
            <person name="Suarez C.E."/>
            <person name="Ueti M.W."/>
            <person name="Nene V.M."/>
            <person name="Mealey R.H."/>
            <person name="Knowles D.P."/>
            <person name="Brayton K.A."/>
        </authorList>
    </citation>
    <scope>NUCLEOTIDE SEQUENCE [LARGE SCALE GENOMIC DNA]</scope>
    <source>
        <strain evidence="1 2">WA</strain>
    </source>
</reference>
<protein>
    <submittedName>
        <fullName evidence="1">Uncharacterized protein</fullName>
    </submittedName>
</protein>
<dbReference type="eggNOG" id="KOG1366">
    <property type="taxonomic scope" value="Eukaryota"/>
</dbReference>
<dbReference type="Proteomes" id="UP000031512">
    <property type="component" value="Chromosome 1"/>
</dbReference>